<evidence type="ECO:0000313" key="2">
    <source>
        <dbReference type="EMBL" id="KAH6829996.1"/>
    </source>
</evidence>
<comment type="caution">
    <text evidence="2">The sequence shown here is derived from an EMBL/GenBank/DDBJ whole genome shotgun (WGS) entry which is preliminary data.</text>
</comment>
<organism evidence="2 3">
    <name type="scientific">Perilla frutescens var. hirtella</name>
    <name type="common">Perilla citriodora</name>
    <name type="synonym">Perilla setoyensis</name>
    <dbReference type="NCBI Taxonomy" id="608512"/>
    <lineage>
        <taxon>Eukaryota</taxon>
        <taxon>Viridiplantae</taxon>
        <taxon>Streptophyta</taxon>
        <taxon>Embryophyta</taxon>
        <taxon>Tracheophyta</taxon>
        <taxon>Spermatophyta</taxon>
        <taxon>Magnoliopsida</taxon>
        <taxon>eudicotyledons</taxon>
        <taxon>Gunneridae</taxon>
        <taxon>Pentapetalae</taxon>
        <taxon>asterids</taxon>
        <taxon>lamiids</taxon>
        <taxon>Lamiales</taxon>
        <taxon>Lamiaceae</taxon>
        <taxon>Nepetoideae</taxon>
        <taxon>Elsholtzieae</taxon>
        <taxon>Perilla</taxon>
    </lineage>
</organism>
<gene>
    <name evidence="2" type="ORF">C2S53_000311</name>
</gene>
<sequence length="71" mass="8048">MPFPPILHPRRLRHCPKPRTLGRIRVDPGRDSLANFIIRQHRQVERLGSGQLGQDGGLQQRSSPGCRIGYP</sequence>
<accession>A0AAD4JA35</accession>
<protein>
    <submittedName>
        <fullName evidence="2">Uncharacterized protein</fullName>
    </submittedName>
</protein>
<proteinExistence type="predicted"/>
<dbReference type="AlphaFoldDB" id="A0AAD4JA35"/>
<dbReference type="Proteomes" id="UP001190926">
    <property type="component" value="Unassembled WGS sequence"/>
</dbReference>
<dbReference type="EMBL" id="SDAM02000101">
    <property type="protein sequence ID" value="KAH6829996.1"/>
    <property type="molecule type" value="Genomic_DNA"/>
</dbReference>
<evidence type="ECO:0000256" key="1">
    <source>
        <dbReference type="SAM" id="MobiDB-lite"/>
    </source>
</evidence>
<evidence type="ECO:0000313" key="3">
    <source>
        <dbReference type="Proteomes" id="UP001190926"/>
    </source>
</evidence>
<feature type="region of interest" description="Disordered" evidence="1">
    <location>
        <begin position="47"/>
        <end position="71"/>
    </location>
</feature>
<name>A0AAD4JA35_PERFH</name>
<reference evidence="2 3" key="1">
    <citation type="journal article" date="2021" name="Nat. Commun.">
        <title>Incipient diploidization of the medicinal plant Perilla within 10,000 years.</title>
        <authorList>
            <person name="Zhang Y."/>
            <person name="Shen Q."/>
            <person name="Leng L."/>
            <person name="Zhang D."/>
            <person name="Chen S."/>
            <person name="Shi Y."/>
            <person name="Ning Z."/>
            <person name="Chen S."/>
        </authorList>
    </citation>
    <scope>NUCLEOTIDE SEQUENCE [LARGE SCALE GENOMIC DNA]</scope>
    <source>
        <strain evidence="3">cv. PC099</strain>
    </source>
</reference>
<keyword evidence="3" id="KW-1185">Reference proteome</keyword>